<reference evidence="3" key="1">
    <citation type="submission" date="2024-04" db="EMBL/GenBank/DDBJ databases">
        <title>Salinicola lusitanus LLJ914,a marine bacterium isolated from the Okinawa Trough.</title>
        <authorList>
            <person name="Li J."/>
        </authorList>
    </citation>
    <scope>NUCLEOTIDE SEQUENCE [LARGE SCALE GENOMIC DNA]</scope>
</reference>
<organism evidence="2 3">
    <name type="scientific">Mugilogobius chulae</name>
    <name type="common">yellowstripe goby</name>
    <dbReference type="NCBI Taxonomy" id="88201"/>
    <lineage>
        <taxon>Eukaryota</taxon>
        <taxon>Metazoa</taxon>
        <taxon>Chordata</taxon>
        <taxon>Craniata</taxon>
        <taxon>Vertebrata</taxon>
        <taxon>Euteleostomi</taxon>
        <taxon>Actinopterygii</taxon>
        <taxon>Neopterygii</taxon>
        <taxon>Teleostei</taxon>
        <taxon>Neoteleostei</taxon>
        <taxon>Acanthomorphata</taxon>
        <taxon>Gobiaria</taxon>
        <taxon>Gobiiformes</taxon>
        <taxon>Gobioidei</taxon>
        <taxon>Gobiidae</taxon>
        <taxon>Gobionellinae</taxon>
        <taxon>Mugilogobius</taxon>
    </lineage>
</organism>
<proteinExistence type="predicted"/>
<accession>A0AAW0P4D4</accession>
<keyword evidence="3" id="KW-1185">Reference proteome</keyword>
<gene>
    <name evidence="2" type="ORF">WMY93_012213</name>
</gene>
<evidence type="ECO:0000313" key="3">
    <source>
        <dbReference type="Proteomes" id="UP001460270"/>
    </source>
</evidence>
<dbReference type="EMBL" id="JBBPFD010000008">
    <property type="protein sequence ID" value="KAK7916452.1"/>
    <property type="molecule type" value="Genomic_DNA"/>
</dbReference>
<dbReference type="AlphaFoldDB" id="A0AAW0P4D4"/>
<comment type="caution">
    <text evidence="2">The sequence shown here is derived from an EMBL/GenBank/DDBJ whole genome shotgun (WGS) entry which is preliminary data.</text>
</comment>
<evidence type="ECO:0000256" key="1">
    <source>
        <dbReference type="SAM" id="MobiDB-lite"/>
    </source>
</evidence>
<name>A0AAW0P4D4_9GOBI</name>
<feature type="region of interest" description="Disordered" evidence="1">
    <location>
        <begin position="97"/>
        <end position="116"/>
    </location>
</feature>
<sequence>MENYSTTYGMRVAKLLFQTAPWYVKVMSKEAYVEKGMQPNGLESPRGERPPEHRTTALCLTGDILFRGERCFSIPIVSLIVLRVPRCQSILGDGAVAHLGNATGTPTARKEEQEVN</sequence>
<dbReference type="Proteomes" id="UP001460270">
    <property type="component" value="Unassembled WGS sequence"/>
</dbReference>
<evidence type="ECO:0000313" key="2">
    <source>
        <dbReference type="EMBL" id="KAK7916452.1"/>
    </source>
</evidence>
<protein>
    <submittedName>
        <fullName evidence="2">Uncharacterized protein</fullName>
    </submittedName>
</protein>